<comment type="similarity">
    <text evidence="1">Belongs to the YTHDF family.</text>
</comment>
<evidence type="ECO:0000256" key="2">
    <source>
        <dbReference type="SAM" id="MobiDB-lite"/>
    </source>
</evidence>
<dbReference type="InterPro" id="IPR045168">
    <property type="entry name" value="YTH_prot"/>
</dbReference>
<accession>A0AAN8WCE3</accession>
<evidence type="ECO:0000313" key="4">
    <source>
        <dbReference type="EMBL" id="KAK6947224.1"/>
    </source>
</evidence>
<dbReference type="GO" id="GO:0061157">
    <property type="term" value="P:mRNA destabilization"/>
    <property type="evidence" value="ECO:0007669"/>
    <property type="project" value="TreeGrafter"/>
</dbReference>
<keyword evidence="1" id="KW-0694">RNA-binding</keyword>
<feature type="compositionally biased region" description="Low complexity" evidence="2">
    <location>
        <begin position="44"/>
        <end position="54"/>
    </location>
</feature>
<comment type="function">
    <text evidence="1">Specifically recognizes and binds N6-methyladenosine (m6A)-containing RNAs, and regulates mRNA stability. M6A is a modification present at internal sites of mRNAs and some non-coding RNAs and plays a role in mRNA stability and processing.</text>
</comment>
<feature type="region of interest" description="Disordered" evidence="2">
    <location>
        <begin position="44"/>
        <end position="73"/>
    </location>
</feature>
<dbReference type="CDD" id="cd21134">
    <property type="entry name" value="YTH"/>
    <property type="match status" value="1"/>
</dbReference>
<feature type="region of interest" description="Disordered" evidence="2">
    <location>
        <begin position="340"/>
        <end position="360"/>
    </location>
</feature>
<dbReference type="InterPro" id="IPR007275">
    <property type="entry name" value="YTH_domain"/>
</dbReference>
<comment type="caution">
    <text evidence="4">The sequence shown here is derived from an EMBL/GenBank/DDBJ whole genome shotgun (WGS) entry which is preliminary data.</text>
</comment>
<dbReference type="GO" id="GO:0003729">
    <property type="term" value="F:mRNA binding"/>
    <property type="evidence" value="ECO:0007669"/>
    <property type="project" value="UniProtKB-UniRule"/>
</dbReference>
<feature type="domain" description="YTH" evidence="3">
    <location>
        <begin position="384"/>
        <end position="525"/>
    </location>
</feature>
<reference evidence="4 5" key="1">
    <citation type="submission" date="2023-12" db="EMBL/GenBank/DDBJ databases">
        <title>A high-quality genome assembly for Dillenia turbinata (Dilleniales).</title>
        <authorList>
            <person name="Chanderbali A."/>
        </authorList>
    </citation>
    <scope>NUCLEOTIDE SEQUENCE [LARGE SCALE GENOMIC DNA]</scope>
    <source>
        <strain evidence="4">LSX21</strain>
        <tissue evidence="4">Leaf</tissue>
    </source>
</reference>
<evidence type="ECO:0000259" key="3">
    <source>
        <dbReference type="PROSITE" id="PS50882"/>
    </source>
</evidence>
<dbReference type="PROSITE" id="PS50882">
    <property type="entry name" value="YTH"/>
    <property type="match status" value="1"/>
</dbReference>
<sequence length="595" mass="65839">MAAELHPRDTSPFDGVIKKNIKIDPPAKHPISNMVPLRDASASDATSCISSSGDPVGSTKGSEGEAETRGADLGAINPTSTSYYGYYYPGYNGSFVEMDDQGYLVGGDGWELQYPVMQADNGSLFYLMPGYQAGYNPYGPYLPMSPVGDTQLVSQQPYPLSPVFPTPVGSPGYFPNPSYGSELIPSSYLWNPSLVGDGANRNSYHVVSESPGSKASLSASNNSRIPPSKSFPQSDYSSLLDIKGSSLALDFSLTHGAPNQLKPVKKVLLQGTSFQQDPVFANGYFPMGNFPSYHSIKSGLFYPNGPDNFKGNGQAWGGNEKPRTWSKTMGASDFQLLSEQNQGPRTAKTNEISTDGKGNSNSINTVIRRDQYNLADFSTKYDDALFFVIKSYSEDDIHKSIKHNVWASTSNGNKRLDVAYKDAQERIAEKGIHCPVFLFFSVNASGQFCGVAEMIGRVDFSKNMDFWQQDKWNGFFPVKWHIIKDVPNPQLRHILLENNDDKPVTNSRDTQEVRFPQGIEMLNIFKNYVSKTSILDDFDFYESRQKVLQDKKFPPMTRHFGHLKKVDDITAHIQSVDLSASKDFDGPQVLDKGKE</sequence>
<dbReference type="EMBL" id="JBAMMX010000001">
    <property type="protein sequence ID" value="KAK6947224.1"/>
    <property type="molecule type" value="Genomic_DNA"/>
</dbReference>
<dbReference type="PANTHER" id="PTHR12357:SF127">
    <property type="entry name" value="YTH DOMAIN-CONTAINING FAMILY PROTEIN"/>
    <property type="match status" value="1"/>
</dbReference>
<keyword evidence="5" id="KW-1185">Reference proteome</keyword>
<dbReference type="AlphaFoldDB" id="A0AAN8WCE3"/>
<name>A0AAN8WCE3_9MAGN</name>
<dbReference type="PANTHER" id="PTHR12357">
    <property type="entry name" value="YTH YT521-B HOMOLOGY DOMAIN-CONTAINING"/>
    <property type="match status" value="1"/>
</dbReference>
<evidence type="ECO:0000256" key="1">
    <source>
        <dbReference type="RuleBase" id="RU369095"/>
    </source>
</evidence>
<protein>
    <recommendedName>
        <fullName evidence="1">YTH domain-containing family protein</fullName>
    </recommendedName>
</protein>
<dbReference type="Proteomes" id="UP001370490">
    <property type="component" value="Unassembled WGS sequence"/>
</dbReference>
<dbReference type="Gene3D" id="3.10.590.10">
    <property type="entry name" value="ph1033 like domains"/>
    <property type="match status" value="1"/>
</dbReference>
<dbReference type="Pfam" id="PF04146">
    <property type="entry name" value="YTH"/>
    <property type="match status" value="1"/>
</dbReference>
<gene>
    <name evidence="4" type="ORF">RJ641_000697</name>
</gene>
<feature type="region of interest" description="Disordered" evidence="2">
    <location>
        <begin position="206"/>
        <end position="231"/>
    </location>
</feature>
<dbReference type="GO" id="GO:0005737">
    <property type="term" value="C:cytoplasm"/>
    <property type="evidence" value="ECO:0007669"/>
    <property type="project" value="TreeGrafter"/>
</dbReference>
<proteinExistence type="inferred from homology"/>
<evidence type="ECO:0000313" key="5">
    <source>
        <dbReference type="Proteomes" id="UP001370490"/>
    </source>
</evidence>
<organism evidence="4 5">
    <name type="scientific">Dillenia turbinata</name>
    <dbReference type="NCBI Taxonomy" id="194707"/>
    <lineage>
        <taxon>Eukaryota</taxon>
        <taxon>Viridiplantae</taxon>
        <taxon>Streptophyta</taxon>
        <taxon>Embryophyta</taxon>
        <taxon>Tracheophyta</taxon>
        <taxon>Spermatophyta</taxon>
        <taxon>Magnoliopsida</taxon>
        <taxon>eudicotyledons</taxon>
        <taxon>Gunneridae</taxon>
        <taxon>Pentapetalae</taxon>
        <taxon>Dilleniales</taxon>
        <taxon>Dilleniaceae</taxon>
        <taxon>Dillenia</taxon>
    </lineage>
</organism>
<dbReference type="GO" id="GO:1990247">
    <property type="term" value="F:N6-methyladenosine-containing RNA reader activity"/>
    <property type="evidence" value="ECO:0007669"/>
    <property type="project" value="UniProtKB-UniRule"/>
</dbReference>